<comment type="caution">
    <text evidence="2">The sequence shown here is derived from an EMBL/GenBank/DDBJ whole genome shotgun (WGS) entry which is preliminary data.</text>
</comment>
<feature type="region of interest" description="Disordered" evidence="1">
    <location>
        <begin position="59"/>
        <end position="84"/>
    </location>
</feature>
<accession>A0ABY6UNZ1</accession>
<keyword evidence="3" id="KW-1185">Reference proteome</keyword>
<name>A0ABY6UNZ1_BIOOC</name>
<reference evidence="2 3" key="1">
    <citation type="submission" date="2019-06" db="EMBL/GenBank/DDBJ databases">
        <authorList>
            <person name="Broberg M."/>
        </authorList>
    </citation>
    <scope>NUCLEOTIDE SEQUENCE [LARGE SCALE GENOMIC DNA]</scope>
</reference>
<proteinExistence type="predicted"/>
<dbReference type="EMBL" id="CABFNS010000833">
    <property type="protein sequence ID" value="VUC31722.1"/>
    <property type="molecule type" value="Genomic_DNA"/>
</dbReference>
<organism evidence="2 3">
    <name type="scientific">Bionectria ochroleuca</name>
    <name type="common">Gliocladium roseum</name>
    <dbReference type="NCBI Taxonomy" id="29856"/>
    <lineage>
        <taxon>Eukaryota</taxon>
        <taxon>Fungi</taxon>
        <taxon>Dikarya</taxon>
        <taxon>Ascomycota</taxon>
        <taxon>Pezizomycotina</taxon>
        <taxon>Sordariomycetes</taxon>
        <taxon>Hypocreomycetidae</taxon>
        <taxon>Hypocreales</taxon>
        <taxon>Bionectriaceae</taxon>
        <taxon>Clonostachys</taxon>
    </lineage>
</organism>
<evidence type="ECO:0000313" key="2">
    <source>
        <dbReference type="EMBL" id="VUC31722.1"/>
    </source>
</evidence>
<evidence type="ECO:0000256" key="1">
    <source>
        <dbReference type="SAM" id="MobiDB-lite"/>
    </source>
</evidence>
<feature type="non-terminal residue" evidence="2">
    <location>
        <position position="1"/>
    </location>
</feature>
<sequence>SIQLIINILIHSLPSTPRDRHANEFPDQECQECTTAGRTPAEVLTSEYVNLWPEHEDEDNAEWLPNDYSQSDSKSPEDGSEAEFNDQYGCRDEFEHNLPHVLEYIPPQPERQPHGTWRDRLIFYRGQDCRQSRETIHSQYCLDVHAKMLHRQHRQIDLDGLLHRRKNRSCPETYGLGHLSLRRRPV</sequence>
<gene>
    <name evidence="2" type="ORF">CLO192961_LOCUS305719</name>
</gene>
<dbReference type="Proteomes" id="UP000766486">
    <property type="component" value="Unassembled WGS sequence"/>
</dbReference>
<protein>
    <submittedName>
        <fullName evidence="2">Uncharacterized protein</fullName>
    </submittedName>
</protein>
<evidence type="ECO:0000313" key="3">
    <source>
        <dbReference type="Proteomes" id="UP000766486"/>
    </source>
</evidence>